<dbReference type="Pfam" id="PF13927">
    <property type="entry name" value="Ig_3"/>
    <property type="match status" value="1"/>
</dbReference>
<keyword evidence="3" id="KW-1015">Disulfide bond</keyword>
<evidence type="ECO:0000313" key="7">
    <source>
        <dbReference type="Proteomes" id="UP000694941"/>
    </source>
</evidence>
<feature type="region of interest" description="Disordered" evidence="5">
    <location>
        <begin position="18"/>
        <end position="39"/>
    </location>
</feature>
<dbReference type="InterPro" id="IPR007110">
    <property type="entry name" value="Ig-like_dom"/>
</dbReference>
<dbReference type="InterPro" id="IPR003599">
    <property type="entry name" value="Ig_sub"/>
</dbReference>
<dbReference type="SUPFAM" id="SSF48726">
    <property type="entry name" value="Immunoglobulin"/>
    <property type="match status" value="3"/>
</dbReference>
<reference evidence="8" key="1">
    <citation type="submission" date="2025-08" db="UniProtKB">
        <authorList>
            <consortium name="RefSeq"/>
        </authorList>
    </citation>
    <scope>IDENTIFICATION</scope>
    <source>
        <tissue evidence="8">Muscle</tissue>
    </source>
</reference>
<dbReference type="SMART" id="SM00408">
    <property type="entry name" value="IGc2"/>
    <property type="match status" value="2"/>
</dbReference>
<dbReference type="CDD" id="cd00096">
    <property type="entry name" value="Ig"/>
    <property type="match status" value="2"/>
</dbReference>
<dbReference type="InterPro" id="IPR013098">
    <property type="entry name" value="Ig_I-set"/>
</dbReference>
<protein>
    <submittedName>
        <fullName evidence="8">Lachesin-like</fullName>
    </submittedName>
</protein>
<dbReference type="Pfam" id="PF07679">
    <property type="entry name" value="I-set"/>
    <property type="match status" value="1"/>
</dbReference>
<dbReference type="Gene3D" id="2.60.40.10">
    <property type="entry name" value="Immunoglobulins"/>
    <property type="match status" value="3"/>
</dbReference>
<evidence type="ECO:0000259" key="6">
    <source>
        <dbReference type="PROSITE" id="PS50835"/>
    </source>
</evidence>
<dbReference type="SMART" id="SM00409">
    <property type="entry name" value="IG"/>
    <property type="match status" value="3"/>
</dbReference>
<keyword evidence="1" id="KW-0732">Signal</keyword>
<evidence type="ECO:0000256" key="5">
    <source>
        <dbReference type="SAM" id="MobiDB-lite"/>
    </source>
</evidence>
<dbReference type="PANTHER" id="PTHR12231:SF220">
    <property type="entry name" value="LACHESIN"/>
    <property type="match status" value="1"/>
</dbReference>
<sequence>CEKFEALCSNINGTGVNGNRATLKRRQEPQTSSVKPAIKPYGQYTSTHHPYLLRSLTISKIQETDAGLYQCQVIIGAIGKITADVHVLVRIPPVISDNSTRSIMTSSGSTVSLYCYAMGYPKPRISWRREKNVLLPTGLAVFDGNVLTIRNVTKYHRGTYFCVADNGVGKGARRNVGVEVEFAPVVTTDRRRYGQALQYDMDLQCHVESFPSSSVIWLKDGVEINNNQHYHISMFSTADEFTDSTLRVISIEKKQYGNYSCKAMNKLGSDERDIELIETVNVICPPACGLGLISCGVYWQADIYAIVWSCSTLLIFKYEKFL</sequence>
<dbReference type="InterPro" id="IPR013783">
    <property type="entry name" value="Ig-like_fold"/>
</dbReference>
<organism evidence="7 8">
    <name type="scientific">Limulus polyphemus</name>
    <name type="common">Atlantic horseshoe crab</name>
    <dbReference type="NCBI Taxonomy" id="6850"/>
    <lineage>
        <taxon>Eukaryota</taxon>
        <taxon>Metazoa</taxon>
        <taxon>Ecdysozoa</taxon>
        <taxon>Arthropoda</taxon>
        <taxon>Chelicerata</taxon>
        <taxon>Merostomata</taxon>
        <taxon>Xiphosura</taxon>
        <taxon>Limulidae</taxon>
        <taxon>Limulus</taxon>
    </lineage>
</organism>
<dbReference type="InterPro" id="IPR036179">
    <property type="entry name" value="Ig-like_dom_sf"/>
</dbReference>
<dbReference type="RefSeq" id="XP_022235164.1">
    <property type="nucleotide sequence ID" value="XM_022379456.1"/>
</dbReference>
<feature type="domain" description="Ig-like" evidence="6">
    <location>
        <begin position="184"/>
        <end position="275"/>
    </location>
</feature>
<dbReference type="Proteomes" id="UP000694941">
    <property type="component" value="Unplaced"/>
</dbReference>
<evidence type="ECO:0000256" key="1">
    <source>
        <dbReference type="ARBA" id="ARBA00022729"/>
    </source>
</evidence>
<keyword evidence="7" id="KW-1185">Reference proteome</keyword>
<feature type="domain" description="Ig-like" evidence="6">
    <location>
        <begin position="93"/>
        <end position="179"/>
    </location>
</feature>
<dbReference type="GeneID" id="106475313"/>
<keyword evidence="2" id="KW-0677">Repeat</keyword>
<evidence type="ECO:0000256" key="2">
    <source>
        <dbReference type="ARBA" id="ARBA00022737"/>
    </source>
</evidence>
<evidence type="ECO:0000256" key="3">
    <source>
        <dbReference type="ARBA" id="ARBA00023157"/>
    </source>
</evidence>
<evidence type="ECO:0000256" key="4">
    <source>
        <dbReference type="ARBA" id="ARBA00023319"/>
    </source>
</evidence>
<dbReference type="InterPro" id="IPR051170">
    <property type="entry name" value="Neural/epithelial_adhesion"/>
</dbReference>
<feature type="non-terminal residue" evidence="8">
    <location>
        <position position="1"/>
    </location>
</feature>
<proteinExistence type="predicted"/>
<keyword evidence="4" id="KW-0393">Immunoglobulin domain</keyword>
<accession>A0ABM1RUV9</accession>
<dbReference type="PROSITE" id="PS50835">
    <property type="entry name" value="IG_LIKE"/>
    <property type="match status" value="2"/>
</dbReference>
<dbReference type="InterPro" id="IPR003598">
    <property type="entry name" value="Ig_sub2"/>
</dbReference>
<name>A0ABM1RUV9_LIMPO</name>
<evidence type="ECO:0000313" key="8">
    <source>
        <dbReference type="RefSeq" id="XP_022235164.1"/>
    </source>
</evidence>
<gene>
    <name evidence="8" type="primary">LOC106475313</name>
</gene>
<dbReference type="PANTHER" id="PTHR12231">
    <property type="entry name" value="CTX-RELATED TYPE I TRANSMEMBRANE PROTEIN"/>
    <property type="match status" value="1"/>
</dbReference>